<dbReference type="AlphaFoldDB" id="A0A381NRJ8"/>
<protein>
    <recommendedName>
        <fullName evidence="9">MotA/TolQ/ExbB proton channel domain-containing protein</fullName>
    </recommendedName>
</protein>
<organism evidence="10">
    <name type="scientific">marine metagenome</name>
    <dbReference type="NCBI Taxonomy" id="408172"/>
    <lineage>
        <taxon>unclassified sequences</taxon>
        <taxon>metagenomes</taxon>
        <taxon>ecological metagenomes</taxon>
    </lineage>
</organism>
<evidence type="ECO:0000256" key="7">
    <source>
        <dbReference type="SAM" id="MobiDB-lite"/>
    </source>
</evidence>
<comment type="similarity">
    <text evidence="2">Belongs to the ExbB/TolQ family.</text>
</comment>
<keyword evidence="6 8" id="KW-0472">Membrane</keyword>
<feature type="compositionally biased region" description="Basic and acidic residues" evidence="7">
    <location>
        <begin position="371"/>
        <end position="381"/>
    </location>
</feature>
<gene>
    <name evidence="10" type="ORF">METZ01_LOCUS10079</name>
</gene>
<evidence type="ECO:0000256" key="6">
    <source>
        <dbReference type="ARBA" id="ARBA00023136"/>
    </source>
</evidence>
<reference evidence="10" key="1">
    <citation type="submission" date="2018-05" db="EMBL/GenBank/DDBJ databases">
        <authorList>
            <person name="Lanie J.A."/>
            <person name="Ng W.-L."/>
            <person name="Kazmierczak K.M."/>
            <person name="Andrzejewski T.M."/>
            <person name="Davidsen T.M."/>
            <person name="Wayne K.J."/>
            <person name="Tettelin H."/>
            <person name="Glass J.I."/>
            <person name="Rusch D."/>
            <person name="Podicherti R."/>
            <person name="Tsui H.-C.T."/>
            <person name="Winkler M.E."/>
        </authorList>
    </citation>
    <scope>NUCLEOTIDE SEQUENCE</scope>
</reference>
<evidence type="ECO:0000256" key="3">
    <source>
        <dbReference type="ARBA" id="ARBA00022475"/>
    </source>
</evidence>
<evidence type="ECO:0000256" key="4">
    <source>
        <dbReference type="ARBA" id="ARBA00022692"/>
    </source>
</evidence>
<keyword evidence="4 8" id="KW-0812">Transmembrane</keyword>
<feature type="domain" description="MotA/TolQ/ExbB proton channel" evidence="9">
    <location>
        <begin position="147"/>
        <end position="275"/>
    </location>
</feature>
<feature type="transmembrane region" description="Helical" evidence="8">
    <location>
        <begin position="38"/>
        <end position="58"/>
    </location>
</feature>
<dbReference type="GO" id="GO:0005886">
    <property type="term" value="C:plasma membrane"/>
    <property type="evidence" value="ECO:0007669"/>
    <property type="project" value="UniProtKB-SubCell"/>
</dbReference>
<evidence type="ECO:0000256" key="8">
    <source>
        <dbReference type="SAM" id="Phobius"/>
    </source>
</evidence>
<evidence type="ECO:0000259" key="9">
    <source>
        <dbReference type="Pfam" id="PF01618"/>
    </source>
</evidence>
<keyword evidence="3" id="KW-1003">Cell membrane</keyword>
<name>A0A381NRJ8_9ZZZZ</name>
<evidence type="ECO:0000256" key="5">
    <source>
        <dbReference type="ARBA" id="ARBA00022989"/>
    </source>
</evidence>
<accession>A0A381NRJ8</accession>
<feature type="transmembrane region" description="Helical" evidence="8">
    <location>
        <begin position="70"/>
        <end position="88"/>
    </location>
</feature>
<evidence type="ECO:0000256" key="2">
    <source>
        <dbReference type="ARBA" id="ARBA00010442"/>
    </source>
</evidence>
<dbReference type="InterPro" id="IPR002898">
    <property type="entry name" value="MotA_ExbB_proton_chnl"/>
</dbReference>
<dbReference type="EMBL" id="UINC01000550">
    <property type="protein sequence ID" value="SUZ57225.1"/>
    <property type="molecule type" value="Genomic_DNA"/>
</dbReference>
<evidence type="ECO:0000313" key="10">
    <source>
        <dbReference type="EMBL" id="SUZ57225.1"/>
    </source>
</evidence>
<sequence>MKCLKCGCSNSDTAAYCQKCHAYLAEQPGMESIDAIKALILSLFFTGIFYLVFPIPVIRSEYWLQLFSGHISETIVALVLWSLFLIFFKWRQFRQQLRAYEAFRNQIMHDSLSKGIYVRDVDERILEISQFMQEQKVKKFQDSVIFRRVRRTLRHLKAIPKKEEITSILNYQADIDHNRMQSGYALLNVFIWAIPILGFIGTVFGIGQSVGEFSDFIRSTGGTDLNTQMRSALGGVTSGLSVAFSTTFIALVGVVPIMMLASSLRKREEDLLLSVEDYCLEDLLPNLHVRPGDEMLDDAVSEHLEQMAEFSENWRKQVSPVLESVERHSKGFAAQVDGLQPLIQKFSESFFEAKDKMSDPDQVVNVLENPEELKKKEKLDNEPPTENSQPLKQ</sequence>
<proteinExistence type="inferred from homology"/>
<dbReference type="PANTHER" id="PTHR30625:SF11">
    <property type="entry name" value="MOTA_TOLQ_EXBB PROTON CHANNEL DOMAIN-CONTAINING PROTEIN"/>
    <property type="match status" value="1"/>
</dbReference>
<comment type="subcellular location">
    <subcellularLocation>
        <location evidence="1">Cell membrane</location>
        <topology evidence="1">Multi-pass membrane protein</topology>
    </subcellularLocation>
</comment>
<dbReference type="GO" id="GO:0017038">
    <property type="term" value="P:protein import"/>
    <property type="evidence" value="ECO:0007669"/>
    <property type="project" value="TreeGrafter"/>
</dbReference>
<feature type="region of interest" description="Disordered" evidence="7">
    <location>
        <begin position="368"/>
        <end position="393"/>
    </location>
</feature>
<evidence type="ECO:0000256" key="1">
    <source>
        <dbReference type="ARBA" id="ARBA00004651"/>
    </source>
</evidence>
<dbReference type="InterPro" id="IPR050790">
    <property type="entry name" value="ExbB/TolQ_transport"/>
</dbReference>
<feature type="transmembrane region" description="Helical" evidence="8">
    <location>
        <begin position="239"/>
        <end position="261"/>
    </location>
</feature>
<dbReference type="PANTHER" id="PTHR30625">
    <property type="entry name" value="PROTEIN TOLQ"/>
    <property type="match status" value="1"/>
</dbReference>
<feature type="transmembrane region" description="Helical" evidence="8">
    <location>
        <begin position="185"/>
        <end position="206"/>
    </location>
</feature>
<keyword evidence="5 8" id="KW-1133">Transmembrane helix</keyword>
<dbReference type="Pfam" id="PF01618">
    <property type="entry name" value="MotA_ExbB"/>
    <property type="match status" value="1"/>
</dbReference>